<feature type="region of interest" description="Disordered" evidence="1">
    <location>
        <begin position="1"/>
        <end position="28"/>
    </location>
</feature>
<sequence length="193" mass="20937">MSPPRGYDPKPPTGKPAGGKRAPKFSGPATTLTYKIQTAIVAELRQGSTKRMAAALAGTTEARLQNWLRRGREAIESGKRSRYTEFVVEVERAQAEFQKSRVKDALDSISDKTMDGRGARWFLAVTAPKDFTIPREPAAPAGNAHGPLFEVITPDEARAKLDEKLATFIAKHLKAQAAKDVPPEPALEDGDGD</sequence>
<reference evidence="2 3" key="1">
    <citation type="journal article" date="2012" name="J. Bacteriol.">
        <title>Complete Genome Sequence of the Fruiting Myxobacterium Corallococcus coralloides DSM 2259.</title>
        <authorList>
            <person name="Huntley S."/>
            <person name="Zhang Y."/>
            <person name="Treuner-Lange A."/>
            <person name="Kneip S."/>
            <person name="Sensen C.W."/>
            <person name="Sogaard-Andersen L."/>
        </authorList>
    </citation>
    <scope>NUCLEOTIDE SEQUENCE [LARGE SCALE GENOMIC DNA]</scope>
    <source>
        <strain evidence="3">ATCC 25202 / DSM 2259 / NBRC 100086 / M2</strain>
    </source>
</reference>
<keyword evidence="3" id="KW-1185">Reference proteome</keyword>
<organism evidence="2 3">
    <name type="scientific">Corallococcus coralloides (strain ATCC 25202 / DSM 2259 / NBRC 100086 / M2)</name>
    <name type="common">Myxococcus coralloides</name>
    <dbReference type="NCBI Taxonomy" id="1144275"/>
    <lineage>
        <taxon>Bacteria</taxon>
        <taxon>Pseudomonadati</taxon>
        <taxon>Myxococcota</taxon>
        <taxon>Myxococcia</taxon>
        <taxon>Myxococcales</taxon>
        <taxon>Cystobacterineae</taxon>
        <taxon>Myxococcaceae</taxon>
        <taxon>Corallococcus</taxon>
    </lineage>
</organism>
<dbReference type="KEGG" id="ccx:COCOR_04028"/>
<protein>
    <submittedName>
        <fullName evidence="2">Uncharacterized protein</fullName>
    </submittedName>
</protein>
<dbReference type="EMBL" id="CP003389">
    <property type="protein sequence ID" value="AFE05579.1"/>
    <property type="molecule type" value="Genomic_DNA"/>
</dbReference>
<dbReference type="Proteomes" id="UP000007587">
    <property type="component" value="Chromosome"/>
</dbReference>
<evidence type="ECO:0000256" key="1">
    <source>
        <dbReference type="SAM" id="MobiDB-lite"/>
    </source>
</evidence>
<reference evidence="3" key="2">
    <citation type="submission" date="2012-03" db="EMBL/GenBank/DDBJ databases">
        <title>Genome sequence of the fruiting myxobacterium Corallococcus coralloides DSM 2259.</title>
        <authorList>
            <person name="Huntley S."/>
            <person name="Zhang Y."/>
            <person name="Treuner-Lange A."/>
            <person name="Sensen C.W."/>
            <person name="Sogaard-Andersen L."/>
        </authorList>
    </citation>
    <scope>NUCLEOTIDE SEQUENCE [LARGE SCALE GENOMIC DNA]</scope>
    <source>
        <strain evidence="3">ATCC 25202 / DSM 2259 / NBRC 100086 / M2</strain>
    </source>
</reference>
<feature type="region of interest" description="Disordered" evidence="1">
    <location>
        <begin position="174"/>
        <end position="193"/>
    </location>
</feature>
<dbReference type="AlphaFoldDB" id="H8MVP8"/>
<proteinExistence type="predicted"/>
<evidence type="ECO:0000313" key="2">
    <source>
        <dbReference type="EMBL" id="AFE05579.1"/>
    </source>
</evidence>
<dbReference type="OrthoDB" id="5523866at2"/>
<dbReference type="RefSeq" id="WP_014396840.1">
    <property type="nucleotide sequence ID" value="NC_017030.1"/>
</dbReference>
<gene>
    <name evidence="2" type="ordered locus">COCOR_04028</name>
</gene>
<evidence type="ECO:0000313" key="3">
    <source>
        <dbReference type="Proteomes" id="UP000007587"/>
    </source>
</evidence>
<accession>H8MVP8</accession>
<dbReference type="HOGENOM" id="CLU_1395029_0_0_7"/>
<dbReference type="InParanoid" id="H8MVP8"/>
<dbReference type="STRING" id="1144275.COCOR_04028"/>
<name>H8MVP8_CORCM</name>